<feature type="domain" description="Enoyl reductase (ER)" evidence="3">
    <location>
        <begin position="12"/>
        <end position="319"/>
    </location>
</feature>
<dbReference type="InterPro" id="IPR036291">
    <property type="entry name" value="NAD(P)-bd_dom_sf"/>
</dbReference>
<evidence type="ECO:0000259" key="3">
    <source>
        <dbReference type="SMART" id="SM00829"/>
    </source>
</evidence>
<dbReference type="Pfam" id="PF08240">
    <property type="entry name" value="ADH_N"/>
    <property type="match status" value="1"/>
</dbReference>
<dbReference type="InterPro" id="IPR011032">
    <property type="entry name" value="GroES-like_sf"/>
</dbReference>
<evidence type="ECO:0000256" key="2">
    <source>
        <dbReference type="ARBA" id="ARBA00023002"/>
    </source>
</evidence>
<dbReference type="Gene3D" id="3.40.50.720">
    <property type="entry name" value="NAD(P)-binding Rossmann-like Domain"/>
    <property type="match status" value="1"/>
</dbReference>
<keyword evidence="1" id="KW-0521">NADP</keyword>
<evidence type="ECO:0000256" key="1">
    <source>
        <dbReference type="ARBA" id="ARBA00022857"/>
    </source>
</evidence>
<dbReference type="EMBL" id="CP067089">
    <property type="protein sequence ID" value="QQO07673.1"/>
    <property type="molecule type" value="Genomic_DNA"/>
</dbReference>
<evidence type="ECO:0000313" key="4">
    <source>
        <dbReference type="EMBL" id="QQO07673.1"/>
    </source>
</evidence>
<accession>A0A7T7XK17</accession>
<reference evidence="4" key="1">
    <citation type="submission" date="2021-01" db="EMBL/GenBank/DDBJ databases">
        <title>Description of Breznakiella homolactica.</title>
        <authorList>
            <person name="Song Y."/>
            <person name="Brune A."/>
        </authorList>
    </citation>
    <scope>NUCLEOTIDE SEQUENCE</scope>
    <source>
        <strain evidence="4">RmG30</strain>
    </source>
</reference>
<dbReference type="AlphaFoldDB" id="A0A7T7XK17"/>
<dbReference type="SUPFAM" id="SSF51735">
    <property type="entry name" value="NAD(P)-binding Rossmann-fold domains"/>
    <property type="match status" value="1"/>
</dbReference>
<dbReference type="SMART" id="SM00829">
    <property type="entry name" value="PKS_ER"/>
    <property type="match status" value="1"/>
</dbReference>
<dbReference type="PANTHER" id="PTHR48106">
    <property type="entry name" value="QUINONE OXIDOREDUCTASE PIG3-RELATED"/>
    <property type="match status" value="1"/>
</dbReference>
<dbReference type="InterPro" id="IPR020843">
    <property type="entry name" value="ER"/>
</dbReference>
<dbReference type="GO" id="GO:0016651">
    <property type="term" value="F:oxidoreductase activity, acting on NAD(P)H"/>
    <property type="evidence" value="ECO:0007669"/>
    <property type="project" value="TreeGrafter"/>
</dbReference>
<keyword evidence="5" id="KW-1185">Reference proteome</keyword>
<dbReference type="Gene3D" id="3.90.180.10">
    <property type="entry name" value="Medium-chain alcohol dehydrogenases, catalytic domain"/>
    <property type="match status" value="1"/>
</dbReference>
<dbReference type="KEGG" id="bhc:JFL75_12025"/>
<dbReference type="Proteomes" id="UP000595917">
    <property type="component" value="Chromosome"/>
</dbReference>
<dbReference type="SUPFAM" id="SSF50129">
    <property type="entry name" value="GroES-like"/>
    <property type="match status" value="1"/>
</dbReference>
<gene>
    <name evidence="4" type="ORF">JFL75_12025</name>
</gene>
<evidence type="ECO:0000313" key="5">
    <source>
        <dbReference type="Proteomes" id="UP000595917"/>
    </source>
</evidence>
<organism evidence="4 5">
    <name type="scientific">Breznakiella homolactica</name>
    <dbReference type="NCBI Taxonomy" id="2798577"/>
    <lineage>
        <taxon>Bacteria</taxon>
        <taxon>Pseudomonadati</taxon>
        <taxon>Spirochaetota</taxon>
        <taxon>Spirochaetia</taxon>
        <taxon>Spirochaetales</taxon>
        <taxon>Breznakiellaceae</taxon>
        <taxon>Breznakiella</taxon>
    </lineage>
</organism>
<dbReference type="GO" id="GO:0070402">
    <property type="term" value="F:NADPH binding"/>
    <property type="evidence" value="ECO:0007669"/>
    <property type="project" value="TreeGrafter"/>
</dbReference>
<name>A0A7T7XK17_9SPIR</name>
<protein>
    <submittedName>
        <fullName evidence="4">Zinc-binding dehydrogenase</fullName>
    </submittedName>
</protein>
<dbReference type="InterPro" id="IPR013154">
    <property type="entry name" value="ADH-like_N"/>
</dbReference>
<keyword evidence="2" id="KW-0560">Oxidoreductase</keyword>
<sequence length="322" mass="33869">MKMNAVVLKQPGPPETLAISRVPVPAVKPGWVLVKVKAFGINRSEIYTRQGHSPSVKLPRIIGIELAGQVADPSDSGLEKGAPVVSLMKGLGREFDGSYAEYCLIPADQVYPVDTSLDWPRLAAVPETWYTAYGSLTESLGVQAGETLLIRGGTSAAGLAALALARALGLRVFSTTRSEGKTGPLKAAGADEALVDDGNLTAVVKRLAPGGADKVLELTGAATLRDSLKLTRPGGIVCFTGILSGWVLDNFEPIDDIPSGVYLTSFHSDSVSRKAMAELFTLIEEKAIPIPEPVVFGLGDIRRAHELMESGAAGGKIVVVNE</sequence>
<dbReference type="PANTHER" id="PTHR48106:SF18">
    <property type="entry name" value="QUINONE OXIDOREDUCTASE PIG3"/>
    <property type="match status" value="1"/>
</dbReference>
<dbReference type="Pfam" id="PF13602">
    <property type="entry name" value="ADH_zinc_N_2"/>
    <property type="match status" value="1"/>
</dbReference>
<dbReference type="RefSeq" id="WP_215624979.1">
    <property type="nucleotide sequence ID" value="NZ_CP067089.2"/>
</dbReference>
<proteinExistence type="predicted"/>